<dbReference type="InterPro" id="IPR057670">
    <property type="entry name" value="SH3_retrovirus"/>
</dbReference>
<sequence>MNQASNGKAERASRAQTQKRVSPFELLTGTAPDLWQIVFYGSQCYVYRDPRKNSLAQRSHIGTIIGISNETKGYKAWLRNEGKVIVTQHVKRIKTMTETQNAQLQCAIDSDDRAEAAEETAQEIDEHGTGGATKRAQAAVRQEEPEAGEDVVSAAFKRDPQNYAKAMRSTSETASRGGFLDREGHLRACCHVGVPAKHGDIPNAYVKAAKEAHLRIYLHLPLGMSVTSATLRKHGAAKARKSSLLRSGRACTGSSKPGGYGASFSAPRYRPQFFGAAKATFASIESETVRISSSSLECTTMTSLAAGTSAAAIYCFFGSLASLSIKDLGRASKFIGMRVQLSDDGGYRLDWDEAIGGLPVEQRAYRTRYATLTPTVDDINAEQPSDAELVGSANAPPEPTVRAFQSLVATRQTHASHVLDWSLAKRIARYLKGTATLKLTMKPSRDDMQRCDMTRSVTRLCGR</sequence>
<protein>
    <recommendedName>
        <fullName evidence="2">Retroviral polymerase SH3-like domain-containing protein</fullName>
    </recommendedName>
</protein>
<evidence type="ECO:0000259" key="2">
    <source>
        <dbReference type="Pfam" id="PF25597"/>
    </source>
</evidence>
<dbReference type="Pfam" id="PF25597">
    <property type="entry name" value="SH3_retrovirus"/>
    <property type="match status" value="1"/>
</dbReference>
<organism evidence="3 4">
    <name type="scientific">Peronospora matthiolae</name>
    <dbReference type="NCBI Taxonomy" id="2874970"/>
    <lineage>
        <taxon>Eukaryota</taxon>
        <taxon>Sar</taxon>
        <taxon>Stramenopiles</taxon>
        <taxon>Oomycota</taxon>
        <taxon>Peronosporomycetes</taxon>
        <taxon>Peronosporales</taxon>
        <taxon>Peronosporaceae</taxon>
        <taxon>Peronospora</taxon>
    </lineage>
</organism>
<dbReference type="Proteomes" id="UP001162060">
    <property type="component" value="Unassembled WGS sequence"/>
</dbReference>
<dbReference type="EMBL" id="CAKLBY020000148">
    <property type="protein sequence ID" value="CAK7929027.1"/>
    <property type="molecule type" value="Genomic_DNA"/>
</dbReference>
<feature type="region of interest" description="Disordered" evidence="1">
    <location>
        <begin position="116"/>
        <end position="137"/>
    </location>
</feature>
<dbReference type="AlphaFoldDB" id="A0AAV1U5R0"/>
<evidence type="ECO:0000256" key="1">
    <source>
        <dbReference type="SAM" id="MobiDB-lite"/>
    </source>
</evidence>
<gene>
    <name evidence="3" type="ORF">PM001_LOCUS14177</name>
</gene>
<evidence type="ECO:0000313" key="3">
    <source>
        <dbReference type="EMBL" id="CAK7929027.1"/>
    </source>
</evidence>
<accession>A0AAV1U5R0</accession>
<comment type="caution">
    <text evidence="3">The sequence shown here is derived from an EMBL/GenBank/DDBJ whole genome shotgun (WGS) entry which is preliminary data.</text>
</comment>
<feature type="domain" description="Retroviral polymerase SH3-like" evidence="2">
    <location>
        <begin position="42"/>
        <end position="95"/>
    </location>
</feature>
<evidence type="ECO:0000313" key="4">
    <source>
        <dbReference type="Proteomes" id="UP001162060"/>
    </source>
</evidence>
<reference evidence="3" key="1">
    <citation type="submission" date="2024-01" db="EMBL/GenBank/DDBJ databases">
        <authorList>
            <person name="Webb A."/>
        </authorList>
    </citation>
    <scope>NUCLEOTIDE SEQUENCE</scope>
    <source>
        <strain evidence="3">Pm1</strain>
    </source>
</reference>
<proteinExistence type="predicted"/>
<name>A0AAV1U5R0_9STRA</name>